<keyword evidence="1" id="KW-0378">Hydrolase</keyword>
<protein>
    <submittedName>
        <fullName evidence="1">Hydrogenase maturation protease</fullName>
    </submittedName>
</protein>
<sequence length="192" mass="20883">MEPRTRIALIGLGNDFRRDDGVGWAVLDVIRERAEERPLPPEVDLSTCNGEPTRLVGLWHDADLAVVVESEHGHPGEPGKITRLDLDAEWLAQPMDASDDRVRLDGPVLNEAIELSRILGRLPRHLVVYAVQGADSSVGSGLSSTVTAMIEPVAAQVEAEIVRHRGAADRAPSWVARRRPGGVTMAACPRLR</sequence>
<gene>
    <name evidence="1" type="ORF">WKI58_01725</name>
</gene>
<evidence type="ECO:0000313" key="2">
    <source>
        <dbReference type="Proteomes" id="UP001375539"/>
    </source>
</evidence>
<dbReference type="Proteomes" id="UP001375539">
    <property type="component" value="Unassembled WGS sequence"/>
</dbReference>
<dbReference type="EMBL" id="JBBKAI010000002">
    <property type="protein sequence ID" value="MEJ8655254.1"/>
    <property type="molecule type" value="Genomic_DNA"/>
</dbReference>
<evidence type="ECO:0000313" key="1">
    <source>
        <dbReference type="EMBL" id="MEJ8655254.1"/>
    </source>
</evidence>
<keyword evidence="2" id="KW-1185">Reference proteome</keyword>
<organism evidence="1 2">
    <name type="scientific">Streptomyces pratisoli</name>
    <dbReference type="NCBI Taxonomy" id="3139917"/>
    <lineage>
        <taxon>Bacteria</taxon>
        <taxon>Bacillati</taxon>
        <taxon>Actinomycetota</taxon>
        <taxon>Actinomycetes</taxon>
        <taxon>Kitasatosporales</taxon>
        <taxon>Streptomycetaceae</taxon>
        <taxon>Streptomyces</taxon>
    </lineage>
</organism>
<reference evidence="1" key="1">
    <citation type="submission" date="2024-03" db="EMBL/GenBank/DDBJ databases">
        <title>Novel Streptomyces species of biotechnological and ecological value are a feature of Machair soil.</title>
        <authorList>
            <person name="Prole J.R."/>
            <person name="Goodfellow M."/>
            <person name="Allenby N."/>
            <person name="Ward A.C."/>
        </authorList>
    </citation>
    <scope>NUCLEOTIDE SEQUENCE</scope>
    <source>
        <strain evidence="1">MS1.AVA.4</strain>
    </source>
</reference>
<proteinExistence type="predicted"/>
<name>A0ACC6QA96_9ACTN</name>
<comment type="caution">
    <text evidence="1">The sequence shown here is derived from an EMBL/GenBank/DDBJ whole genome shotgun (WGS) entry which is preliminary data.</text>
</comment>
<accession>A0ACC6QA96</accession>
<keyword evidence="1" id="KW-0645">Protease</keyword>